<dbReference type="AlphaFoldDB" id="A0A699HLN5"/>
<sequence>MPINYAADGRLRKLRLEVAWETIEDLARYEEEGWNDPVIQEEGSLDYENPDIEYTLQVIPSFEENAPPVTYPDKVEETIGLPIEVEPLDETPLEDLGLNTCNHDIPLSSGEIISFEESKPQPQPFPSFPSLEEMKKNSFTVRGDGVRINPDDVATRNAGSCGREWGKVVGEVEKQQERGDKGLQVWRE</sequence>
<proteinExistence type="predicted"/>
<organism evidence="1">
    <name type="scientific">Tanacetum cinerariifolium</name>
    <name type="common">Dalmatian daisy</name>
    <name type="synonym">Chrysanthemum cinerariifolium</name>
    <dbReference type="NCBI Taxonomy" id="118510"/>
    <lineage>
        <taxon>Eukaryota</taxon>
        <taxon>Viridiplantae</taxon>
        <taxon>Streptophyta</taxon>
        <taxon>Embryophyta</taxon>
        <taxon>Tracheophyta</taxon>
        <taxon>Spermatophyta</taxon>
        <taxon>Magnoliopsida</taxon>
        <taxon>eudicotyledons</taxon>
        <taxon>Gunneridae</taxon>
        <taxon>Pentapetalae</taxon>
        <taxon>asterids</taxon>
        <taxon>campanulids</taxon>
        <taxon>Asterales</taxon>
        <taxon>Asteraceae</taxon>
        <taxon>Asteroideae</taxon>
        <taxon>Anthemideae</taxon>
        <taxon>Anthemidinae</taxon>
        <taxon>Tanacetum</taxon>
    </lineage>
</organism>
<evidence type="ECO:0000313" key="1">
    <source>
        <dbReference type="EMBL" id="GEY40245.1"/>
    </source>
</evidence>
<gene>
    <name evidence="1" type="ORF">Tci_412219</name>
</gene>
<reference evidence="1" key="1">
    <citation type="journal article" date="2019" name="Sci. Rep.">
        <title>Draft genome of Tanacetum cinerariifolium, the natural source of mosquito coil.</title>
        <authorList>
            <person name="Yamashiro T."/>
            <person name="Shiraishi A."/>
            <person name="Satake H."/>
            <person name="Nakayama K."/>
        </authorList>
    </citation>
    <scope>NUCLEOTIDE SEQUENCE</scope>
</reference>
<accession>A0A699HLN5</accession>
<dbReference type="EMBL" id="BKCJ010175555">
    <property type="protein sequence ID" value="GEY40245.1"/>
    <property type="molecule type" value="Genomic_DNA"/>
</dbReference>
<comment type="caution">
    <text evidence="1">The sequence shown here is derived from an EMBL/GenBank/DDBJ whole genome shotgun (WGS) entry which is preliminary data.</text>
</comment>
<name>A0A699HLN5_TANCI</name>
<protein>
    <submittedName>
        <fullName evidence="1">Ribonuclease H-like domain-containing protein</fullName>
    </submittedName>
</protein>